<organism evidence="2 3">
    <name type="scientific">Flavobacterium xinjiangense</name>
    <dbReference type="NCBI Taxonomy" id="178356"/>
    <lineage>
        <taxon>Bacteria</taxon>
        <taxon>Pseudomonadati</taxon>
        <taxon>Bacteroidota</taxon>
        <taxon>Flavobacteriia</taxon>
        <taxon>Flavobacteriales</taxon>
        <taxon>Flavobacteriaceae</taxon>
        <taxon>Flavobacterium</taxon>
    </lineage>
</organism>
<sequence>MLNCSRCAIPIPSNHEYIRQDLQECGSLLKTFKTTILGRKKECKKLHFCQNCAGKIDRINSDIEMFAPVVFLICIVLIAVLAYRVYQFLT</sequence>
<gene>
    <name evidence="2" type="ORF">SAMN05216269_11726</name>
</gene>
<evidence type="ECO:0000313" key="2">
    <source>
        <dbReference type="EMBL" id="SHN16110.1"/>
    </source>
</evidence>
<reference evidence="3" key="1">
    <citation type="submission" date="2016-11" db="EMBL/GenBank/DDBJ databases">
        <authorList>
            <person name="Varghese N."/>
            <person name="Submissions S."/>
        </authorList>
    </citation>
    <scope>NUCLEOTIDE SEQUENCE [LARGE SCALE GENOMIC DNA]</scope>
    <source>
        <strain evidence="3">CGMCC 1.2749</strain>
    </source>
</reference>
<dbReference type="Proteomes" id="UP000184092">
    <property type="component" value="Unassembled WGS sequence"/>
</dbReference>
<feature type="transmembrane region" description="Helical" evidence="1">
    <location>
        <begin position="65"/>
        <end position="86"/>
    </location>
</feature>
<keyword evidence="1" id="KW-1133">Transmembrane helix</keyword>
<proteinExistence type="predicted"/>
<dbReference type="STRING" id="178356.SAMN05216269_11726"/>
<name>A0A1M7PGC1_9FLAO</name>
<evidence type="ECO:0000256" key="1">
    <source>
        <dbReference type="SAM" id="Phobius"/>
    </source>
</evidence>
<keyword evidence="1" id="KW-0812">Transmembrane</keyword>
<accession>A0A1M7PGC1</accession>
<keyword evidence="3" id="KW-1185">Reference proteome</keyword>
<protein>
    <submittedName>
        <fullName evidence="2">Uncharacterized protein</fullName>
    </submittedName>
</protein>
<dbReference type="AlphaFoldDB" id="A0A1M7PGC1"/>
<evidence type="ECO:0000313" key="3">
    <source>
        <dbReference type="Proteomes" id="UP000184092"/>
    </source>
</evidence>
<dbReference type="EMBL" id="FRCL01000017">
    <property type="protein sequence ID" value="SHN16110.1"/>
    <property type="molecule type" value="Genomic_DNA"/>
</dbReference>
<keyword evidence="1" id="KW-0472">Membrane</keyword>